<sequence>MYQNPYQQKALLKQLTFSLNKSYLLFCITCVGNNAYSTFLYKNPLAQSVKTFTQKYSFKKHN</sequence>
<protein>
    <submittedName>
        <fullName evidence="1">Uncharacterized protein</fullName>
    </submittedName>
</protein>
<reference evidence="1" key="2">
    <citation type="submission" date="2008-07" db="EMBL/GenBank/DDBJ databases">
        <authorList>
            <consortium name="Broad Institute Genome Sequencing Platform"/>
            <person name="Colwell R."/>
            <person name="Grim C.J."/>
            <person name="Young S."/>
            <person name="Jaffe D."/>
            <person name="Gnerre S."/>
            <person name="Berlin A."/>
            <person name="Heiman D."/>
            <person name="Hepburn T."/>
            <person name="Shea T."/>
            <person name="Sykes S."/>
            <person name="Alvarado L."/>
            <person name="Kodira C."/>
            <person name="Heidelberg J."/>
            <person name="Lander E."/>
            <person name="Galagan J."/>
            <person name="Nusbaum C."/>
            <person name="Birren B."/>
        </authorList>
    </citation>
    <scope>NUCLEOTIDE SEQUENCE [LARGE SCALE GENOMIC DNA]</scope>
    <source>
        <strain evidence="1">MO10</strain>
    </source>
</reference>
<dbReference type="HOGENOM" id="CLU_3086016_0_0_6"/>
<dbReference type="AlphaFoldDB" id="A0A0X1KWC6"/>
<name>A0A0X1KWC6_VIBCO</name>
<accession>A0A0X1KWC6</accession>
<evidence type="ECO:0000313" key="1">
    <source>
        <dbReference type="EMBL" id="EET22566.1"/>
    </source>
</evidence>
<organism evidence="1">
    <name type="scientific">Vibrio cholerae (strain MO10)</name>
    <dbReference type="NCBI Taxonomy" id="345072"/>
    <lineage>
        <taxon>Bacteria</taxon>
        <taxon>Pseudomonadati</taxon>
        <taxon>Pseudomonadota</taxon>
        <taxon>Gammaproteobacteria</taxon>
        <taxon>Vibrionales</taxon>
        <taxon>Vibrionaceae</taxon>
        <taxon>Vibrio</taxon>
    </lineage>
</organism>
<gene>
    <name evidence="1" type="ORF">VchoM_00592</name>
</gene>
<reference evidence="1" key="1">
    <citation type="submission" date="2005-09" db="EMBL/GenBank/DDBJ databases">
        <title>Annotation of Vibrio cholerae MO10.</title>
        <authorList>
            <person name="Colwell R."/>
            <person name="Grim C.J."/>
            <person name="Young S."/>
            <person name="Jaffe D."/>
            <person name="Gnerre S."/>
            <person name="Berlin A."/>
            <person name="Heiman D."/>
            <person name="Hepburn T."/>
            <person name="Shea T."/>
            <person name="Sykes S."/>
            <person name="Yandava C."/>
            <person name="Alvarado L."/>
            <person name="Kodira C."/>
            <person name="Borodovsky M."/>
            <person name="Heidelberg J."/>
            <person name="Lander E."/>
            <person name="Galagan J."/>
            <person name="Nusbaum C."/>
            <person name="Birren B."/>
        </authorList>
    </citation>
    <scope>NUCLEOTIDE SEQUENCE [LARGE SCALE GENOMIC DNA]</scope>
    <source>
        <strain evidence="1">MO10</strain>
    </source>
</reference>
<dbReference type="Proteomes" id="UP000004687">
    <property type="component" value="Unassembled WGS sequence"/>
</dbReference>
<dbReference type="EMBL" id="DS990136">
    <property type="protein sequence ID" value="EET22566.1"/>
    <property type="molecule type" value="Genomic_DNA"/>
</dbReference>
<proteinExistence type="predicted"/>